<sequence>MQRSRDKNLDEMAESRNTTLAYGHLRPLSSRKNLLRNETLRIAFSPLSPLRRSVEPATAQLRHLLTVKTNPTVYDMTFQQMDSIPSFSRLLYRSTANVSRFAIDGAVIVAGILCFVATKADLGAGIFQVPAVEQARIASALLKEAVMNKNGD</sequence>
<gene>
    <name evidence="1" type="ORF">PENNAL_c0018G10726</name>
</gene>
<organism evidence="1 2">
    <name type="scientific">Penicillium nalgiovense</name>
    <dbReference type="NCBI Taxonomy" id="60175"/>
    <lineage>
        <taxon>Eukaryota</taxon>
        <taxon>Fungi</taxon>
        <taxon>Dikarya</taxon>
        <taxon>Ascomycota</taxon>
        <taxon>Pezizomycotina</taxon>
        <taxon>Eurotiomycetes</taxon>
        <taxon>Eurotiomycetidae</taxon>
        <taxon>Eurotiales</taxon>
        <taxon>Aspergillaceae</taxon>
        <taxon>Penicillium</taxon>
    </lineage>
</organism>
<dbReference type="AlphaFoldDB" id="A0A1V6YKX9"/>
<reference evidence="2" key="1">
    <citation type="journal article" date="2017" name="Nat. Microbiol.">
        <title>Global analysis of biosynthetic gene clusters reveals vast potential of secondary metabolite production in Penicillium species.</title>
        <authorList>
            <person name="Nielsen J.C."/>
            <person name="Grijseels S."/>
            <person name="Prigent S."/>
            <person name="Ji B."/>
            <person name="Dainat J."/>
            <person name="Nielsen K.F."/>
            <person name="Frisvad J.C."/>
            <person name="Workman M."/>
            <person name="Nielsen J."/>
        </authorList>
    </citation>
    <scope>NUCLEOTIDE SEQUENCE [LARGE SCALE GENOMIC DNA]</scope>
    <source>
        <strain evidence="2">IBT 13039</strain>
    </source>
</reference>
<name>A0A1V6YKX9_PENNA</name>
<dbReference type="EMBL" id="MOOB01000018">
    <property type="protein sequence ID" value="OQE87954.1"/>
    <property type="molecule type" value="Genomic_DNA"/>
</dbReference>
<evidence type="ECO:0000313" key="2">
    <source>
        <dbReference type="Proteomes" id="UP000191691"/>
    </source>
</evidence>
<dbReference type="Proteomes" id="UP000191691">
    <property type="component" value="Unassembled WGS sequence"/>
</dbReference>
<proteinExistence type="predicted"/>
<accession>A0A1V6YKX9</accession>
<comment type="caution">
    <text evidence="1">The sequence shown here is derived from an EMBL/GenBank/DDBJ whole genome shotgun (WGS) entry which is preliminary data.</text>
</comment>
<protein>
    <submittedName>
        <fullName evidence="1">Uncharacterized protein</fullName>
    </submittedName>
</protein>
<keyword evidence="2" id="KW-1185">Reference proteome</keyword>
<evidence type="ECO:0000313" key="1">
    <source>
        <dbReference type="EMBL" id="OQE87954.1"/>
    </source>
</evidence>